<accession>A0A6J8CTQ6</accession>
<protein>
    <submittedName>
        <fullName evidence="1">Uncharacterized protein</fullName>
    </submittedName>
</protein>
<organism evidence="1 2">
    <name type="scientific">Mytilus coruscus</name>
    <name type="common">Sea mussel</name>
    <dbReference type="NCBI Taxonomy" id="42192"/>
    <lineage>
        <taxon>Eukaryota</taxon>
        <taxon>Metazoa</taxon>
        <taxon>Spiralia</taxon>
        <taxon>Lophotrochozoa</taxon>
        <taxon>Mollusca</taxon>
        <taxon>Bivalvia</taxon>
        <taxon>Autobranchia</taxon>
        <taxon>Pteriomorphia</taxon>
        <taxon>Mytilida</taxon>
        <taxon>Mytiloidea</taxon>
        <taxon>Mytilidae</taxon>
        <taxon>Mytilinae</taxon>
        <taxon>Mytilus</taxon>
    </lineage>
</organism>
<evidence type="ECO:0000313" key="1">
    <source>
        <dbReference type="EMBL" id="CAC5398270.1"/>
    </source>
</evidence>
<dbReference type="AlphaFoldDB" id="A0A6J8CTQ6"/>
<reference evidence="1 2" key="1">
    <citation type="submission" date="2020-06" db="EMBL/GenBank/DDBJ databases">
        <authorList>
            <person name="Li R."/>
            <person name="Bekaert M."/>
        </authorList>
    </citation>
    <scope>NUCLEOTIDE SEQUENCE [LARGE SCALE GENOMIC DNA]</scope>
    <source>
        <strain evidence="2">wild</strain>
    </source>
</reference>
<gene>
    <name evidence="1" type="ORF">MCOR_32650</name>
</gene>
<keyword evidence="2" id="KW-1185">Reference proteome</keyword>
<proteinExistence type="predicted"/>
<sequence>MEVTSYRSPTVWTDFRSSDNPWDLAPCEYHIPSEVDNMYHSLDFTVRSHVAPKFAGEDNYSVVNIANNKQKGEHFTKSKNAMFELKDMGDKSSRNLQKTPIFNQSRPTKTIPSEETVAYCDTAIVHQEFLYDVPKHSIIDGVGHSNKEGDTNNFTANQRAVTIFPSKEINQVINTRIAKDKRRKRNGIL</sequence>
<dbReference type="OrthoDB" id="10513774at2759"/>
<evidence type="ECO:0000313" key="2">
    <source>
        <dbReference type="Proteomes" id="UP000507470"/>
    </source>
</evidence>
<name>A0A6J8CTQ6_MYTCO</name>
<dbReference type="Proteomes" id="UP000507470">
    <property type="component" value="Unassembled WGS sequence"/>
</dbReference>
<dbReference type="EMBL" id="CACVKT020005871">
    <property type="protein sequence ID" value="CAC5398270.1"/>
    <property type="molecule type" value="Genomic_DNA"/>
</dbReference>